<organism evidence="2 3">
    <name type="scientific">Mycena citricolor</name>
    <dbReference type="NCBI Taxonomy" id="2018698"/>
    <lineage>
        <taxon>Eukaryota</taxon>
        <taxon>Fungi</taxon>
        <taxon>Dikarya</taxon>
        <taxon>Basidiomycota</taxon>
        <taxon>Agaricomycotina</taxon>
        <taxon>Agaricomycetes</taxon>
        <taxon>Agaricomycetidae</taxon>
        <taxon>Agaricales</taxon>
        <taxon>Marasmiineae</taxon>
        <taxon>Mycenaceae</taxon>
        <taxon>Mycena</taxon>
    </lineage>
</organism>
<sequence length="151" mass="15898">MFFLLITWRPSQTPTRISPIPSAKPTASDSNPPRMSFVSDVAVSDGSIRTSRISFIDRGSVTRRGRTCASRVCATFTADTPTRGPRTASPQLAVSGEHGAIGPDNGNGGSSERPATRRATCAADSKGPFGDSNNIAVMLRFLSLALSRTGV</sequence>
<evidence type="ECO:0000256" key="1">
    <source>
        <dbReference type="SAM" id="MobiDB-lite"/>
    </source>
</evidence>
<protein>
    <submittedName>
        <fullName evidence="2">Uncharacterized protein</fullName>
    </submittedName>
</protein>
<reference evidence="2" key="1">
    <citation type="submission" date="2023-11" db="EMBL/GenBank/DDBJ databases">
        <authorList>
            <person name="De Vega J J."/>
            <person name="De Vega J J."/>
        </authorList>
    </citation>
    <scope>NUCLEOTIDE SEQUENCE</scope>
</reference>
<keyword evidence="3" id="KW-1185">Reference proteome</keyword>
<evidence type="ECO:0000313" key="3">
    <source>
        <dbReference type="Proteomes" id="UP001295794"/>
    </source>
</evidence>
<name>A0AAD2HKM4_9AGAR</name>
<evidence type="ECO:0000313" key="2">
    <source>
        <dbReference type="EMBL" id="CAK5277155.1"/>
    </source>
</evidence>
<proteinExistence type="predicted"/>
<accession>A0AAD2HKM4</accession>
<feature type="non-terminal residue" evidence="2">
    <location>
        <position position="151"/>
    </location>
</feature>
<dbReference type="AlphaFoldDB" id="A0AAD2HKM4"/>
<dbReference type="EMBL" id="CAVNYO010000419">
    <property type="protein sequence ID" value="CAK5277155.1"/>
    <property type="molecule type" value="Genomic_DNA"/>
</dbReference>
<dbReference type="Proteomes" id="UP001295794">
    <property type="component" value="Unassembled WGS sequence"/>
</dbReference>
<comment type="caution">
    <text evidence="2">The sequence shown here is derived from an EMBL/GenBank/DDBJ whole genome shotgun (WGS) entry which is preliminary data.</text>
</comment>
<gene>
    <name evidence="2" type="ORF">MYCIT1_LOCUS25984</name>
</gene>
<feature type="region of interest" description="Disordered" evidence="1">
    <location>
        <begin position="80"/>
        <end position="125"/>
    </location>
</feature>